<dbReference type="EMBL" id="JARJLG010000221">
    <property type="protein sequence ID" value="KAJ7726288.1"/>
    <property type="molecule type" value="Genomic_DNA"/>
</dbReference>
<dbReference type="Proteomes" id="UP001215280">
    <property type="component" value="Unassembled WGS sequence"/>
</dbReference>
<sequence>MYGSEYSLHPIAMSLSILPNVKLVCCDFKSRLWLRDVVCWQGCNDLGMSPERGRNGEQTRNVEKTSVFDFAWSRHHEPPQFLSTITNVRGISLLRCPPRWSPALTRLAKSNPRILGIDIEDSNDPLDHSELQATLEENRHNWANNTPILAGEDVIFWLCFPPESQAHATAMSIPSWSNRPGILVLKTARAGPVRVNLLHRMRKGVQVSWRLHGTGESSTMEIKQNPKFGHHSFVVEVPSSGVHQIDIIFQMDAGSFHLRRVWVSLVHRGGAGEDSIDEGIDEGAET</sequence>
<reference evidence="1" key="1">
    <citation type="submission" date="2023-03" db="EMBL/GenBank/DDBJ databases">
        <title>Massive genome expansion in bonnet fungi (Mycena s.s.) driven by repeated elements and novel gene families across ecological guilds.</title>
        <authorList>
            <consortium name="Lawrence Berkeley National Laboratory"/>
            <person name="Harder C.B."/>
            <person name="Miyauchi S."/>
            <person name="Viragh M."/>
            <person name="Kuo A."/>
            <person name="Thoen E."/>
            <person name="Andreopoulos B."/>
            <person name="Lu D."/>
            <person name="Skrede I."/>
            <person name="Drula E."/>
            <person name="Henrissat B."/>
            <person name="Morin E."/>
            <person name="Kohler A."/>
            <person name="Barry K."/>
            <person name="LaButti K."/>
            <person name="Morin E."/>
            <person name="Salamov A."/>
            <person name="Lipzen A."/>
            <person name="Mereny Z."/>
            <person name="Hegedus B."/>
            <person name="Baldrian P."/>
            <person name="Stursova M."/>
            <person name="Weitz H."/>
            <person name="Taylor A."/>
            <person name="Grigoriev I.V."/>
            <person name="Nagy L.G."/>
            <person name="Martin F."/>
            <person name="Kauserud H."/>
        </authorList>
    </citation>
    <scope>NUCLEOTIDE SEQUENCE</scope>
    <source>
        <strain evidence="1">CBHHK188m</strain>
    </source>
</reference>
<organism evidence="1 2">
    <name type="scientific">Mycena maculata</name>
    <dbReference type="NCBI Taxonomy" id="230809"/>
    <lineage>
        <taxon>Eukaryota</taxon>
        <taxon>Fungi</taxon>
        <taxon>Dikarya</taxon>
        <taxon>Basidiomycota</taxon>
        <taxon>Agaricomycotina</taxon>
        <taxon>Agaricomycetes</taxon>
        <taxon>Agaricomycetidae</taxon>
        <taxon>Agaricales</taxon>
        <taxon>Marasmiineae</taxon>
        <taxon>Mycenaceae</taxon>
        <taxon>Mycena</taxon>
    </lineage>
</organism>
<gene>
    <name evidence="1" type="ORF">DFH07DRAFT_946099</name>
</gene>
<name>A0AAD7HSD7_9AGAR</name>
<evidence type="ECO:0000313" key="2">
    <source>
        <dbReference type="Proteomes" id="UP001215280"/>
    </source>
</evidence>
<dbReference type="AlphaFoldDB" id="A0AAD7HSD7"/>
<comment type="caution">
    <text evidence="1">The sequence shown here is derived from an EMBL/GenBank/DDBJ whole genome shotgun (WGS) entry which is preliminary data.</text>
</comment>
<protein>
    <submittedName>
        <fullName evidence="1">Uncharacterized protein</fullName>
    </submittedName>
</protein>
<accession>A0AAD7HSD7</accession>
<evidence type="ECO:0000313" key="1">
    <source>
        <dbReference type="EMBL" id="KAJ7726288.1"/>
    </source>
</evidence>
<keyword evidence="2" id="KW-1185">Reference proteome</keyword>
<proteinExistence type="predicted"/>